<evidence type="ECO:0000256" key="1">
    <source>
        <dbReference type="ARBA" id="ARBA00001971"/>
    </source>
</evidence>
<dbReference type="GO" id="GO:0020037">
    <property type="term" value="F:heme binding"/>
    <property type="evidence" value="ECO:0007669"/>
    <property type="project" value="InterPro"/>
</dbReference>
<keyword evidence="5 9" id="KW-0479">Metal-binding</keyword>
<reference evidence="12" key="1">
    <citation type="submission" date="2022-11" db="EMBL/GenBank/DDBJ databases">
        <title>Genome Sequence of Cubamyces cubensis.</title>
        <authorList>
            <person name="Buettner E."/>
        </authorList>
    </citation>
    <scope>NUCLEOTIDE SEQUENCE</scope>
    <source>
        <strain evidence="12">MPL-01</strain>
    </source>
</reference>
<evidence type="ECO:0000256" key="3">
    <source>
        <dbReference type="ARBA" id="ARBA00010617"/>
    </source>
</evidence>
<evidence type="ECO:0000313" key="12">
    <source>
        <dbReference type="EMBL" id="KAJ8454342.1"/>
    </source>
</evidence>
<sequence>MMDELMSLSYLDMVVREILRLRTPITSTIRAANKCDVIPLETPYMGGCTIPSSVALAEYLRCYRSHSRPLFTTFVVGCHRPEQWESLPKASDDIPGAWGHLLSFGGGPRACIGFRFALVEMKALIFTPLRAFEFTPALYIPAGSSAITAVTLRARTPKSELRYSVLRTSQPQLRSYFAFSSAFRTPVPSPYSVTSVPRTPFALRTSHLPDPMTFMSQITLMSESDTRPRPPTQLPALSSTNLRSLPISSPPTLPPSSPYPDSDPSPYSESANRGPLSRNPPTSGRTPTPNPALVRPPELNSGQHGPNSITHCHNVV</sequence>
<evidence type="ECO:0000256" key="4">
    <source>
        <dbReference type="ARBA" id="ARBA00022617"/>
    </source>
</evidence>
<evidence type="ECO:0000256" key="9">
    <source>
        <dbReference type="PIRSR" id="PIRSR602403-1"/>
    </source>
</evidence>
<protein>
    <recommendedName>
        <fullName evidence="14">Cytochrome P450</fullName>
    </recommendedName>
</protein>
<keyword evidence="7 9" id="KW-0408">Iron</keyword>
<evidence type="ECO:0000256" key="8">
    <source>
        <dbReference type="ARBA" id="ARBA00023033"/>
    </source>
</evidence>
<comment type="similarity">
    <text evidence="3 10">Belongs to the cytochrome P450 family.</text>
</comment>
<dbReference type="InterPro" id="IPR002403">
    <property type="entry name" value="Cyt_P450_E_grp-IV"/>
</dbReference>
<dbReference type="EMBL" id="JAPEVG010000991">
    <property type="protein sequence ID" value="KAJ8454342.1"/>
    <property type="molecule type" value="Genomic_DNA"/>
</dbReference>
<dbReference type="GO" id="GO:0004497">
    <property type="term" value="F:monooxygenase activity"/>
    <property type="evidence" value="ECO:0007669"/>
    <property type="project" value="UniProtKB-KW"/>
</dbReference>
<organism evidence="12 13">
    <name type="scientific">Trametes cubensis</name>
    <dbReference type="NCBI Taxonomy" id="1111947"/>
    <lineage>
        <taxon>Eukaryota</taxon>
        <taxon>Fungi</taxon>
        <taxon>Dikarya</taxon>
        <taxon>Basidiomycota</taxon>
        <taxon>Agaricomycotina</taxon>
        <taxon>Agaricomycetes</taxon>
        <taxon>Polyporales</taxon>
        <taxon>Polyporaceae</taxon>
        <taxon>Trametes</taxon>
    </lineage>
</organism>
<keyword evidence="13" id="KW-1185">Reference proteome</keyword>
<evidence type="ECO:0000256" key="6">
    <source>
        <dbReference type="ARBA" id="ARBA00023002"/>
    </source>
</evidence>
<dbReference type="InterPro" id="IPR050121">
    <property type="entry name" value="Cytochrome_P450_monoxygenase"/>
</dbReference>
<feature type="binding site" description="axial binding residue" evidence="9">
    <location>
        <position position="111"/>
    </location>
    <ligand>
        <name>heme</name>
        <dbReference type="ChEBI" id="CHEBI:30413"/>
    </ligand>
    <ligandPart>
        <name>Fe</name>
        <dbReference type="ChEBI" id="CHEBI:18248"/>
    </ligandPart>
</feature>
<evidence type="ECO:0000256" key="11">
    <source>
        <dbReference type="SAM" id="MobiDB-lite"/>
    </source>
</evidence>
<feature type="compositionally biased region" description="Pro residues" evidence="11">
    <location>
        <begin position="248"/>
        <end position="263"/>
    </location>
</feature>
<comment type="cofactor">
    <cofactor evidence="1 9">
        <name>heme</name>
        <dbReference type="ChEBI" id="CHEBI:30413"/>
    </cofactor>
</comment>
<dbReference type="PANTHER" id="PTHR24305">
    <property type="entry name" value="CYTOCHROME P450"/>
    <property type="match status" value="1"/>
</dbReference>
<dbReference type="AlphaFoldDB" id="A0AAD7TEX3"/>
<feature type="compositionally biased region" description="Polar residues" evidence="11">
    <location>
        <begin position="300"/>
        <end position="316"/>
    </location>
</feature>
<comment type="pathway">
    <text evidence="2">Secondary metabolite biosynthesis.</text>
</comment>
<dbReference type="SUPFAM" id="SSF48264">
    <property type="entry name" value="Cytochrome P450"/>
    <property type="match status" value="1"/>
</dbReference>
<dbReference type="Pfam" id="PF00067">
    <property type="entry name" value="p450"/>
    <property type="match status" value="1"/>
</dbReference>
<keyword evidence="8 10" id="KW-0503">Monooxygenase</keyword>
<dbReference type="InterPro" id="IPR017972">
    <property type="entry name" value="Cyt_P450_CS"/>
</dbReference>
<dbReference type="PANTHER" id="PTHR24305:SF166">
    <property type="entry name" value="CYTOCHROME P450 12A4, MITOCHONDRIAL-RELATED"/>
    <property type="match status" value="1"/>
</dbReference>
<evidence type="ECO:0000256" key="7">
    <source>
        <dbReference type="ARBA" id="ARBA00023004"/>
    </source>
</evidence>
<name>A0AAD7TEX3_9APHY</name>
<evidence type="ECO:0008006" key="14">
    <source>
        <dbReference type="Google" id="ProtNLM"/>
    </source>
</evidence>
<evidence type="ECO:0000313" key="13">
    <source>
        <dbReference type="Proteomes" id="UP001215151"/>
    </source>
</evidence>
<keyword evidence="6 10" id="KW-0560">Oxidoreductase</keyword>
<evidence type="ECO:0000256" key="10">
    <source>
        <dbReference type="RuleBase" id="RU000461"/>
    </source>
</evidence>
<accession>A0AAD7TEX3</accession>
<keyword evidence="4 9" id="KW-0349">Heme</keyword>
<dbReference type="InterPro" id="IPR036396">
    <property type="entry name" value="Cyt_P450_sf"/>
</dbReference>
<feature type="region of interest" description="Disordered" evidence="11">
    <location>
        <begin position="222"/>
        <end position="316"/>
    </location>
</feature>
<gene>
    <name evidence="12" type="ORF">ONZ51_g13078</name>
</gene>
<proteinExistence type="inferred from homology"/>
<dbReference type="PRINTS" id="PR00465">
    <property type="entry name" value="EP450IV"/>
</dbReference>
<dbReference type="InterPro" id="IPR001128">
    <property type="entry name" value="Cyt_P450"/>
</dbReference>
<evidence type="ECO:0000256" key="2">
    <source>
        <dbReference type="ARBA" id="ARBA00005179"/>
    </source>
</evidence>
<dbReference type="GO" id="GO:0016705">
    <property type="term" value="F:oxidoreductase activity, acting on paired donors, with incorporation or reduction of molecular oxygen"/>
    <property type="evidence" value="ECO:0007669"/>
    <property type="project" value="InterPro"/>
</dbReference>
<dbReference type="Proteomes" id="UP001215151">
    <property type="component" value="Unassembled WGS sequence"/>
</dbReference>
<dbReference type="Gene3D" id="1.10.630.10">
    <property type="entry name" value="Cytochrome P450"/>
    <property type="match status" value="1"/>
</dbReference>
<comment type="caution">
    <text evidence="12">The sequence shown here is derived from an EMBL/GenBank/DDBJ whole genome shotgun (WGS) entry which is preliminary data.</text>
</comment>
<evidence type="ECO:0000256" key="5">
    <source>
        <dbReference type="ARBA" id="ARBA00022723"/>
    </source>
</evidence>
<dbReference type="PROSITE" id="PS00086">
    <property type="entry name" value="CYTOCHROME_P450"/>
    <property type="match status" value="1"/>
</dbReference>
<dbReference type="GO" id="GO:0005506">
    <property type="term" value="F:iron ion binding"/>
    <property type="evidence" value="ECO:0007669"/>
    <property type="project" value="InterPro"/>
</dbReference>